<keyword evidence="1" id="KW-0282">Flagellum</keyword>
<dbReference type="eggNOG" id="COG1344">
    <property type="taxonomic scope" value="Bacteria"/>
</dbReference>
<organism evidence="1 2">
    <name type="scientific">Idiomarina xiamenensis 10-D-4</name>
    <dbReference type="NCBI Taxonomy" id="740709"/>
    <lineage>
        <taxon>Bacteria</taxon>
        <taxon>Pseudomonadati</taxon>
        <taxon>Pseudomonadota</taxon>
        <taxon>Gammaproteobacteria</taxon>
        <taxon>Alteromonadales</taxon>
        <taxon>Idiomarinaceae</taxon>
        <taxon>Idiomarina</taxon>
    </lineage>
</organism>
<reference evidence="1 2" key="1">
    <citation type="journal article" date="2012" name="J. Bacteriol.">
        <title>Genome Sequence of Idiomarina xiamenensis Type Strain 10-D-4.</title>
        <authorList>
            <person name="Lai Q."/>
            <person name="Wang L."/>
            <person name="Wang W."/>
            <person name="Shao Z."/>
        </authorList>
    </citation>
    <scope>NUCLEOTIDE SEQUENCE [LARGE SCALE GENOMIC DNA]</scope>
    <source>
        <strain evidence="1 2">10-D-4</strain>
    </source>
</reference>
<dbReference type="Gene3D" id="2.170.280.10">
    <property type="entry name" value="f41 fragment of flagellin, middle domain"/>
    <property type="match status" value="1"/>
</dbReference>
<dbReference type="SUPFAM" id="SSF64518">
    <property type="entry name" value="Phase 1 flagellin"/>
    <property type="match status" value="1"/>
</dbReference>
<proteinExistence type="predicted"/>
<dbReference type="AlphaFoldDB" id="K2KGH1"/>
<accession>K2KGH1</accession>
<comment type="caution">
    <text evidence="1">The sequence shown here is derived from an EMBL/GenBank/DDBJ whole genome shotgun (WGS) entry which is preliminary data.</text>
</comment>
<evidence type="ECO:0000313" key="1">
    <source>
        <dbReference type="EMBL" id="EKE76435.1"/>
    </source>
</evidence>
<evidence type="ECO:0000313" key="2">
    <source>
        <dbReference type="Proteomes" id="UP000014115"/>
    </source>
</evidence>
<feature type="non-terminal residue" evidence="1">
    <location>
        <position position="113"/>
    </location>
</feature>
<dbReference type="STRING" id="740709.A10D4_13568"/>
<protein>
    <submittedName>
        <fullName evidence="1">Flagellin</fullName>
    </submittedName>
</protein>
<dbReference type="Gene3D" id="2.30.220.10">
    <property type="entry name" value="f41 fragment of flagellin, C-terminal domain"/>
    <property type="match status" value="1"/>
</dbReference>
<keyword evidence="2" id="KW-1185">Reference proteome</keyword>
<gene>
    <name evidence="1" type="ORF">A10D4_13568</name>
</gene>
<keyword evidence="1" id="KW-0969">Cilium</keyword>
<dbReference type="Proteomes" id="UP000014115">
    <property type="component" value="Unassembled WGS sequence"/>
</dbReference>
<dbReference type="EMBL" id="AMRG01000064">
    <property type="protein sequence ID" value="EKE76435.1"/>
    <property type="molecule type" value="Genomic_DNA"/>
</dbReference>
<dbReference type="Gene3D" id="1.20.1330.10">
    <property type="entry name" value="f41 fragment of flagellin, N-terminal domain"/>
    <property type="match status" value="1"/>
</dbReference>
<name>K2KGH1_9GAMM</name>
<sequence>MQEEIRVMMEEVNRIASDTTFGGQNLLDGSYQASFQVGADANQTISFSMQTVGATTNTLTADGGFTLSGIASVASAVTGNAFSALAGSVNAGDGFADIFAATTISVSTQDNAQ</sequence>
<keyword evidence="1" id="KW-0966">Cell projection</keyword>